<comment type="caution">
    <text evidence="1">The sequence shown here is derived from an EMBL/GenBank/DDBJ whole genome shotgun (WGS) entry which is preliminary data.</text>
</comment>
<protein>
    <submittedName>
        <fullName evidence="1">Uncharacterized protein</fullName>
    </submittedName>
</protein>
<gene>
    <name evidence="1" type="ORF">BCAMP_12341</name>
</gene>
<proteinExistence type="predicted"/>
<dbReference type="STRING" id="1265861.BCAMP_12341"/>
<sequence>MKHYITKYRDESGRLVVKSWLQLNLFGKCFCFWEQEKVIVNQQPKSADDYINIRIPNNGDLPIVYLDGEEATPDDEGIESVKFVWVTDTGDSKDNAIPFVEVRTVRRDIDHSAFRGMGDEFEADEKRIRVRSHNNA</sequence>
<keyword evidence="2" id="KW-1185">Reference proteome</keyword>
<reference evidence="1 2" key="1">
    <citation type="submission" date="2012-12" db="EMBL/GenBank/DDBJ databases">
        <title>Novel taxa of Listeriaceae from agricultural environments in the United States.</title>
        <authorList>
            <person name="den Bakker H.C."/>
            <person name="Allred A."/>
            <person name="Warchocki S."/>
            <person name="Wright E.M."/>
            <person name="Burrell A."/>
            <person name="Nightingale K.K."/>
            <person name="Kephart D."/>
            <person name="Wiedmann M."/>
        </authorList>
    </citation>
    <scope>NUCLEOTIDE SEQUENCE [LARGE SCALE GENOMIC DNA]</scope>
    <source>
        <strain evidence="1 2">FSL F6-1037</strain>
    </source>
</reference>
<organism evidence="1 2">
    <name type="scientific">Brochothrix campestris FSL F6-1037</name>
    <dbReference type="NCBI Taxonomy" id="1265861"/>
    <lineage>
        <taxon>Bacteria</taxon>
        <taxon>Bacillati</taxon>
        <taxon>Bacillota</taxon>
        <taxon>Bacilli</taxon>
        <taxon>Bacillales</taxon>
        <taxon>Listeriaceae</taxon>
        <taxon>Brochothrix</taxon>
    </lineage>
</organism>
<dbReference type="Proteomes" id="UP000019243">
    <property type="component" value="Unassembled WGS sequence"/>
</dbReference>
<dbReference type="EMBL" id="AODH01000076">
    <property type="protein sequence ID" value="EUJ34262.1"/>
    <property type="molecule type" value="Genomic_DNA"/>
</dbReference>
<evidence type="ECO:0000313" key="2">
    <source>
        <dbReference type="Proteomes" id="UP000019243"/>
    </source>
</evidence>
<name>W7CBF0_9LIST</name>
<evidence type="ECO:0000313" key="1">
    <source>
        <dbReference type="EMBL" id="EUJ34262.1"/>
    </source>
</evidence>
<accession>W7CBF0</accession>
<dbReference type="AlphaFoldDB" id="W7CBF0"/>